<proteinExistence type="inferred from homology"/>
<dbReference type="InterPro" id="IPR003509">
    <property type="entry name" value="UPF0102_YraN-like"/>
</dbReference>
<name>A0ABU7ZKZ8_9HYPH</name>
<dbReference type="HAMAP" id="MF_00048">
    <property type="entry name" value="UPF0102"/>
    <property type="match status" value="1"/>
</dbReference>
<dbReference type="PANTHER" id="PTHR34039">
    <property type="entry name" value="UPF0102 PROTEIN YRAN"/>
    <property type="match status" value="1"/>
</dbReference>
<comment type="similarity">
    <text evidence="1 2">Belongs to the UPF0102 family.</text>
</comment>
<dbReference type="NCBIfam" id="NF009151">
    <property type="entry name" value="PRK12497.1-5"/>
    <property type="match status" value="1"/>
</dbReference>
<evidence type="ECO:0000313" key="3">
    <source>
        <dbReference type="EMBL" id="MEH0095909.1"/>
    </source>
</evidence>
<dbReference type="EMBL" id="JBAKBE010000003">
    <property type="protein sequence ID" value="MEH0095909.1"/>
    <property type="molecule type" value="Genomic_DNA"/>
</dbReference>
<accession>A0ABU7ZKZ8</accession>
<protein>
    <recommendedName>
        <fullName evidence="2">UPF0102 protein V6L76_06585</fullName>
    </recommendedName>
</protein>
<evidence type="ECO:0000256" key="1">
    <source>
        <dbReference type="ARBA" id="ARBA00006738"/>
    </source>
</evidence>
<dbReference type="Pfam" id="PF02021">
    <property type="entry name" value="UPF0102"/>
    <property type="match status" value="1"/>
</dbReference>
<organism evidence="3 4">
    <name type="scientific">Pannonibacter anstelovis</name>
    <dbReference type="NCBI Taxonomy" id="3121537"/>
    <lineage>
        <taxon>Bacteria</taxon>
        <taxon>Pseudomonadati</taxon>
        <taxon>Pseudomonadota</taxon>
        <taxon>Alphaproteobacteria</taxon>
        <taxon>Hyphomicrobiales</taxon>
        <taxon>Stappiaceae</taxon>
        <taxon>Pannonibacter</taxon>
    </lineage>
</organism>
<dbReference type="InterPro" id="IPR011856">
    <property type="entry name" value="tRNA_endonuc-like_dom_sf"/>
</dbReference>
<reference evidence="3 4" key="1">
    <citation type="submission" date="2024-02" db="EMBL/GenBank/DDBJ databases">
        <title>A new putative Pannonibacter species isolated from two cases of bloodstream infections in paediatric patients.</title>
        <authorList>
            <person name="Castellana S."/>
            <person name="De Laurentiis V."/>
            <person name="Grassi M."/>
            <person name="De Leonardis F."/>
            <person name="Mosca A."/>
            <person name="De Carlo C."/>
            <person name="Sparapano E."/>
            <person name="Ronga L."/>
            <person name="Santacroce L."/>
            <person name="Chironna M."/>
            <person name="De Robertis A."/>
            <person name="Bianco A."/>
            <person name="Del Sambro L."/>
            <person name="Capozzi L."/>
            <person name="Parisi A."/>
        </authorList>
    </citation>
    <scope>NUCLEOTIDE SEQUENCE [LARGE SCALE GENOMIC DNA]</scope>
    <source>
        <strain evidence="3 4">Pt2</strain>
    </source>
</reference>
<dbReference type="Proteomes" id="UP001380822">
    <property type="component" value="Unassembled WGS sequence"/>
</dbReference>
<dbReference type="InterPro" id="IPR011335">
    <property type="entry name" value="Restrct_endonuc-II-like"/>
</dbReference>
<dbReference type="Gene3D" id="3.40.1350.10">
    <property type="match status" value="1"/>
</dbReference>
<keyword evidence="4" id="KW-1185">Reference proteome</keyword>
<dbReference type="PANTHER" id="PTHR34039:SF1">
    <property type="entry name" value="UPF0102 PROTEIN YRAN"/>
    <property type="match status" value="1"/>
</dbReference>
<sequence>MTEQGRRHKRRKAYRLGHLAESLAALSLRLRGWRILERRFKASTGEVDIIAERGDVVAFVEVKARRTRTAALEAVTPTARNRIIRAAQIYLLHHPHLAGQTLRFDLVLVVPFRWPEHVVDAFRPDGLA</sequence>
<gene>
    <name evidence="3" type="ORF">V6L76_06585</name>
</gene>
<dbReference type="SUPFAM" id="SSF52980">
    <property type="entry name" value="Restriction endonuclease-like"/>
    <property type="match status" value="1"/>
</dbReference>
<evidence type="ECO:0000313" key="4">
    <source>
        <dbReference type="Proteomes" id="UP001380822"/>
    </source>
</evidence>
<comment type="caution">
    <text evidence="3">The sequence shown here is derived from an EMBL/GenBank/DDBJ whole genome shotgun (WGS) entry which is preliminary data.</text>
</comment>
<evidence type="ECO:0000256" key="2">
    <source>
        <dbReference type="HAMAP-Rule" id="MF_00048"/>
    </source>
</evidence>
<dbReference type="RefSeq" id="WP_334250722.1">
    <property type="nucleotide sequence ID" value="NZ_JBAKBE010000003.1"/>
</dbReference>